<dbReference type="SUPFAM" id="SSF52172">
    <property type="entry name" value="CheY-like"/>
    <property type="match status" value="1"/>
</dbReference>
<evidence type="ECO:0000256" key="4">
    <source>
        <dbReference type="ARBA" id="ARBA00023163"/>
    </source>
</evidence>
<evidence type="ECO:0000256" key="5">
    <source>
        <dbReference type="ARBA" id="ARBA00024867"/>
    </source>
</evidence>
<comment type="caution">
    <text evidence="10">The sequence shown here is derived from an EMBL/GenBank/DDBJ whole genome shotgun (WGS) entry which is preliminary data.</text>
</comment>
<dbReference type="Pfam" id="PF00486">
    <property type="entry name" value="Trans_reg_C"/>
    <property type="match status" value="1"/>
</dbReference>
<feature type="DNA-binding region" description="OmpR/PhoB-type" evidence="7">
    <location>
        <begin position="126"/>
        <end position="223"/>
    </location>
</feature>
<dbReference type="Gene3D" id="6.10.250.690">
    <property type="match status" value="1"/>
</dbReference>
<dbReference type="InterPro" id="IPR039420">
    <property type="entry name" value="WalR-like"/>
</dbReference>
<dbReference type="SMART" id="SM00862">
    <property type="entry name" value="Trans_reg_C"/>
    <property type="match status" value="1"/>
</dbReference>
<dbReference type="Gene3D" id="1.10.10.10">
    <property type="entry name" value="Winged helix-like DNA-binding domain superfamily/Winged helix DNA-binding domain"/>
    <property type="match status" value="1"/>
</dbReference>
<gene>
    <name evidence="10" type="ORF">DW099_13580</name>
</gene>
<comment type="function">
    <text evidence="5">May play the central regulatory role in sporulation. It may be an element of the effector pathway responsible for the activation of sporulation genes in response to nutritional stress. Spo0A may act in concert with spo0H (a sigma factor) to control the expression of some genes that are critical to the sporulation process.</text>
</comment>
<dbReference type="Gene3D" id="3.40.50.2300">
    <property type="match status" value="1"/>
</dbReference>
<dbReference type="Pfam" id="PF00072">
    <property type="entry name" value="Response_reg"/>
    <property type="match status" value="1"/>
</dbReference>
<dbReference type="InterPro" id="IPR036388">
    <property type="entry name" value="WH-like_DNA-bd_sf"/>
</dbReference>
<dbReference type="GO" id="GO:0032993">
    <property type="term" value="C:protein-DNA complex"/>
    <property type="evidence" value="ECO:0007669"/>
    <property type="project" value="TreeGrafter"/>
</dbReference>
<dbReference type="GO" id="GO:0000156">
    <property type="term" value="F:phosphorelay response regulator activity"/>
    <property type="evidence" value="ECO:0007669"/>
    <property type="project" value="TreeGrafter"/>
</dbReference>
<dbReference type="GO" id="GO:0000976">
    <property type="term" value="F:transcription cis-regulatory region binding"/>
    <property type="evidence" value="ECO:0007669"/>
    <property type="project" value="TreeGrafter"/>
</dbReference>
<dbReference type="InterPro" id="IPR001867">
    <property type="entry name" value="OmpR/PhoB-type_DNA-bd"/>
</dbReference>
<keyword evidence="4" id="KW-0804">Transcription</keyword>
<dbReference type="RefSeq" id="WP_067537486.1">
    <property type="nucleotide sequence ID" value="NZ_AP025567.1"/>
</dbReference>
<dbReference type="GeneID" id="83004402"/>
<sequence length="223" mass="24997">MARILIVEDDETIRRELALLLRNANYDVQEVCDFSDVTKQILSSAPDLVLLDVSLPAESGLSVCARLRLSSQVPVIFVTAGNTSMDELNCILQGGDDYIAKPYQPPILLARIGAVLKRTMLPEENVQRLTIHGVTLNLASAVISYQGKQAELTKNEWKILGFLFRHQGEIVSRVQLIDYLWDHQVFIDDNTLSVNMTRIRSRLAQLGVTDFIVTKRGMGYLIP</sequence>
<dbReference type="InterPro" id="IPR011006">
    <property type="entry name" value="CheY-like_superfamily"/>
</dbReference>
<dbReference type="Proteomes" id="UP000284841">
    <property type="component" value="Unassembled WGS sequence"/>
</dbReference>
<dbReference type="STRING" id="1776384.GCA_900086585_02042"/>
<dbReference type="InterPro" id="IPR001789">
    <property type="entry name" value="Sig_transdc_resp-reg_receiver"/>
</dbReference>
<evidence type="ECO:0000259" key="9">
    <source>
        <dbReference type="PROSITE" id="PS51755"/>
    </source>
</evidence>
<dbReference type="EMBL" id="QRMS01000004">
    <property type="protein sequence ID" value="RHJ85874.1"/>
    <property type="molecule type" value="Genomic_DNA"/>
</dbReference>
<dbReference type="OrthoDB" id="9790442at2"/>
<reference evidence="10 11" key="1">
    <citation type="submission" date="2018-08" db="EMBL/GenBank/DDBJ databases">
        <title>A genome reference for cultivated species of the human gut microbiota.</title>
        <authorList>
            <person name="Zou Y."/>
            <person name="Xue W."/>
            <person name="Luo G."/>
        </authorList>
    </citation>
    <scope>NUCLEOTIDE SEQUENCE [LARGE SCALE GENOMIC DNA]</scope>
    <source>
        <strain evidence="10 11">AM07-24</strain>
    </source>
</reference>
<dbReference type="PANTHER" id="PTHR48111:SF43">
    <property type="entry name" value="STAGE 0 SPORULATION PROTEIN A HOMOLOG"/>
    <property type="match status" value="1"/>
</dbReference>
<evidence type="ECO:0000256" key="6">
    <source>
        <dbReference type="PROSITE-ProRule" id="PRU00169"/>
    </source>
</evidence>
<name>A0A415DYE0_9FIRM</name>
<dbReference type="GO" id="GO:0005829">
    <property type="term" value="C:cytosol"/>
    <property type="evidence" value="ECO:0007669"/>
    <property type="project" value="TreeGrafter"/>
</dbReference>
<evidence type="ECO:0000259" key="8">
    <source>
        <dbReference type="PROSITE" id="PS50110"/>
    </source>
</evidence>
<evidence type="ECO:0000256" key="1">
    <source>
        <dbReference type="ARBA" id="ARBA00018672"/>
    </source>
</evidence>
<evidence type="ECO:0000256" key="3">
    <source>
        <dbReference type="ARBA" id="ARBA00023125"/>
    </source>
</evidence>
<evidence type="ECO:0000256" key="7">
    <source>
        <dbReference type="PROSITE-ProRule" id="PRU01091"/>
    </source>
</evidence>
<dbReference type="SMART" id="SM00448">
    <property type="entry name" value="REC"/>
    <property type="match status" value="1"/>
</dbReference>
<protein>
    <recommendedName>
        <fullName evidence="1">Stage 0 sporulation protein A homolog</fullName>
    </recommendedName>
</protein>
<feature type="domain" description="Response regulatory" evidence="8">
    <location>
        <begin position="3"/>
        <end position="116"/>
    </location>
</feature>
<proteinExistence type="predicted"/>
<accession>A0A415DYE0</accession>
<evidence type="ECO:0000313" key="11">
    <source>
        <dbReference type="Proteomes" id="UP000284841"/>
    </source>
</evidence>
<keyword evidence="6" id="KW-0597">Phosphoprotein</keyword>
<organism evidence="10 11">
    <name type="scientific">Emergencia timonensis</name>
    <dbReference type="NCBI Taxonomy" id="1776384"/>
    <lineage>
        <taxon>Bacteria</taxon>
        <taxon>Bacillati</taxon>
        <taxon>Bacillota</taxon>
        <taxon>Clostridia</taxon>
        <taxon>Peptostreptococcales</taxon>
        <taxon>Anaerovoracaceae</taxon>
        <taxon>Emergencia</taxon>
    </lineage>
</organism>
<dbReference type="PANTHER" id="PTHR48111">
    <property type="entry name" value="REGULATOR OF RPOS"/>
    <property type="match status" value="1"/>
</dbReference>
<dbReference type="CDD" id="cd00383">
    <property type="entry name" value="trans_reg_C"/>
    <property type="match status" value="1"/>
</dbReference>
<feature type="modified residue" description="4-aspartylphosphate" evidence="6">
    <location>
        <position position="52"/>
    </location>
</feature>
<dbReference type="PROSITE" id="PS51755">
    <property type="entry name" value="OMPR_PHOB"/>
    <property type="match status" value="1"/>
</dbReference>
<evidence type="ECO:0000256" key="2">
    <source>
        <dbReference type="ARBA" id="ARBA00023015"/>
    </source>
</evidence>
<dbReference type="AlphaFoldDB" id="A0A415DYE0"/>
<keyword evidence="3 7" id="KW-0238">DNA-binding</keyword>
<keyword evidence="2" id="KW-0805">Transcription regulation</keyword>
<feature type="domain" description="OmpR/PhoB-type" evidence="9">
    <location>
        <begin position="126"/>
        <end position="223"/>
    </location>
</feature>
<dbReference type="GO" id="GO:0006355">
    <property type="term" value="P:regulation of DNA-templated transcription"/>
    <property type="evidence" value="ECO:0007669"/>
    <property type="project" value="InterPro"/>
</dbReference>
<keyword evidence="11" id="KW-1185">Reference proteome</keyword>
<evidence type="ECO:0000313" key="10">
    <source>
        <dbReference type="EMBL" id="RHJ85874.1"/>
    </source>
</evidence>
<dbReference type="PROSITE" id="PS50110">
    <property type="entry name" value="RESPONSE_REGULATORY"/>
    <property type="match status" value="1"/>
</dbReference>